<evidence type="ECO:0000256" key="1">
    <source>
        <dbReference type="SAM" id="Coils"/>
    </source>
</evidence>
<sequence>MNKRKAINVSEKRVEKGLIEYFSNMRFHVVPTVVEDEKEKELEALKERIRQIERQRENIRRLGRLT</sequence>
<reference evidence="2" key="1">
    <citation type="submission" date="2014-08" db="EMBL/GenBank/DDBJ databases">
        <title>Fullgenome sequencing of Anoxybacillus sp.25 isolate from Garga hot-spring Russia.</title>
        <authorList>
            <person name="Rozanov A.S."/>
            <person name="Kotenko A.V."/>
            <person name="Malup T.K."/>
            <person name="Peltek S.E."/>
        </authorList>
    </citation>
    <scope>NUCLEOTIDE SEQUENCE [LARGE SCALE GENOMIC DNA]</scope>
    <source>
        <strain evidence="2">25</strain>
    </source>
</reference>
<feature type="coiled-coil region" evidence="1">
    <location>
        <begin position="35"/>
        <end position="62"/>
    </location>
</feature>
<accession>A0A094JIY0</accession>
<dbReference type="EMBL" id="JPZO01000016">
    <property type="protein sequence ID" value="KFZ32516.1"/>
    <property type="molecule type" value="Genomic_DNA"/>
</dbReference>
<dbReference type="AlphaFoldDB" id="A0A094JIY0"/>
<keyword evidence="1" id="KW-0175">Coiled coil</keyword>
<organism evidence="2">
    <name type="scientific">Anoxybacillus flavithermus</name>
    <dbReference type="NCBI Taxonomy" id="33934"/>
    <lineage>
        <taxon>Bacteria</taxon>
        <taxon>Bacillati</taxon>
        <taxon>Bacillota</taxon>
        <taxon>Bacilli</taxon>
        <taxon>Bacillales</taxon>
        <taxon>Anoxybacillaceae</taxon>
        <taxon>Anoxybacillus</taxon>
    </lineage>
</organism>
<name>A0A094JIY0_9BACL</name>
<protein>
    <submittedName>
        <fullName evidence="2">Uncharacterized protein</fullName>
    </submittedName>
</protein>
<gene>
    <name evidence="2" type="ORF">JS44_03355</name>
</gene>
<evidence type="ECO:0000313" key="2">
    <source>
        <dbReference type="EMBL" id="KFZ32516.1"/>
    </source>
</evidence>
<proteinExistence type="predicted"/>
<comment type="caution">
    <text evidence="2">The sequence shown here is derived from an EMBL/GenBank/DDBJ whole genome shotgun (WGS) entry which is preliminary data.</text>
</comment>